<dbReference type="InterPro" id="IPR011006">
    <property type="entry name" value="CheY-like_superfamily"/>
</dbReference>
<protein>
    <recommendedName>
        <fullName evidence="1">Stage 0 sporulation protein A homolog</fullName>
    </recommendedName>
</protein>
<feature type="modified residue" description="4-aspartylphosphate" evidence="6">
    <location>
        <position position="52"/>
    </location>
</feature>
<dbReference type="Gene3D" id="6.10.250.690">
    <property type="match status" value="1"/>
</dbReference>
<dbReference type="SUPFAM" id="SSF52172">
    <property type="entry name" value="CheY-like"/>
    <property type="match status" value="1"/>
</dbReference>
<evidence type="ECO:0000256" key="2">
    <source>
        <dbReference type="ARBA" id="ARBA00023015"/>
    </source>
</evidence>
<organism evidence="10 11">
    <name type="scientific">Tepidibacter hydrothermalis</name>
    <dbReference type="NCBI Taxonomy" id="3036126"/>
    <lineage>
        <taxon>Bacteria</taxon>
        <taxon>Bacillati</taxon>
        <taxon>Bacillota</taxon>
        <taxon>Clostridia</taxon>
        <taxon>Peptostreptococcales</taxon>
        <taxon>Peptostreptococcaceae</taxon>
        <taxon>Tepidibacter</taxon>
    </lineage>
</organism>
<dbReference type="PANTHER" id="PTHR48111">
    <property type="entry name" value="REGULATOR OF RPOS"/>
    <property type="match status" value="1"/>
</dbReference>
<dbReference type="InterPro" id="IPR016032">
    <property type="entry name" value="Sig_transdc_resp-reg_C-effctor"/>
</dbReference>
<evidence type="ECO:0000256" key="6">
    <source>
        <dbReference type="PROSITE-ProRule" id="PRU00169"/>
    </source>
</evidence>
<reference evidence="10 11" key="1">
    <citation type="submission" date="2023-03" db="EMBL/GenBank/DDBJ databases">
        <title>Complete genome sequence of Tepidibacter sp. SWIR-1, isolated from a deep-sea hydrothermal vent.</title>
        <authorList>
            <person name="Li X."/>
        </authorList>
    </citation>
    <scope>NUCLEOTIDE SEQUENCE [LARGE SCALE GENOMIC DNA]</scope>
    <source>
        <strain evidence="10 11">SWIR-1</strain>
    </source>
</reference>
<dbReference type="CDD" id="cd00383">
    <property type="entry name" value="trans_reg_C"/>
    <property type="match status" value="1"/>
</dbReference>
<dbReference type="SMART" id="SM00448">
    <property type="entry name" value="REC"/>
    <property type="match status" value="1"/>
</dbReference>
<evidence type="ECO:0000313" key="10">
    <source>
        <dbReference type="EMBL" id="WFD11117.1"/>
    </source>
</evidence>
<keyword evidence="11" id="KW-1185">Reference proteome</keyword>
<dbReference type="EMBL" id="CP120733">
    <property type="protein sequence ID" value="WFD11117.1"/>
    <property type="molecule type" value="Genomic_DNA"/>
</dbReference>
<dbReference type="PANTHER" id="PTHR48111:SF24">
    <property type="entry name" value="TRANSCRIPTIONAL REGULATORY PROTEIN CSSR"/>
    <property type="match status" value="1"/>
</dbReference>
<dbReference type="Gene3D" id="1.10.10.10">
    <property type="entry name" value="Winged helix-like DNA-binding domain superfamily/Winged helix DNA-binding domain"/>
    <property type="match status" value="1"/>
</dbReference>
<feature type="domain" description="OmpR/PhoB-type" evidence="9">
    <location>
        <begin position="130"/>
        <end position="224"/>
    </location>
</feature>
<evidence type="ECO:0000256" key="4">
    <source>
        <dbReference type="ARBA" id="ARBA00023163"/>
    </source>
</evidence>
<evidence type="ECO:0000256" key="3">
    <source>
        <dbReference type="ARBA" id="ARBA00023125"/>
    </source>
</evidence>
<dbReference type="Gene3D" id="3.40.50.2300">
    <property type="match status" value="1"/>
</dbReference>
<evidence type="ECO:0000259" key="8">
    <source>
        <dbReference type="PROSITE" id="PS50110"/>
    </source>
</evidence>
<evidence type="ECO:0000313" key="11">
    <source>
        <dbReference type="Proteomes" id="UP001222800"/>
    </source>
</evidence>
<feature type="domain" description="Response regulatory" evidence="8">
    <location>
        <begin position="4"/>
        <end position="117"/>
    </location>
</feature>
<evidence type="ECO:0000256" key="5">
    <source>
        <dbReference type="ARBA" id="ARBA00024867"/>
    </source>
</evidence>
<dbReference type="PROSITE" id="PS51755">
    <property type="entry name" value="OMPR_PHOB"/>
    <property type="match status" value="1"/>
</dbReference>
<dbReference type="RefSeq" id="WP_277733088.1">
    <property type="nucleotide sequence ID" value="NZ_CP120733.1"/>
</dbReference>
<feature type="DNA-binding region" description="OmpR/PhoB-type" evidence="7">
    <location>
        <begin position="130"/>
        <end position="224"/>
    </location>
</feature>
<dbReference type="InterPro" id="IPR039420">
    <property type="entry name" value="WalR-like"/>
</dbReference>
<dbReference type="InterPro" id="IPR036388">
    <property type="entry name" value="WH-like_DNA-bd_sf"/>
</dbReference>
<dbReference type="SUPFAM" id="SSF46894">
    <property type="entry name" value="C-terminal effector domain of the bipartite response regulators"/>
    <property type="match status" value="1"/>
</dbReference>
<dbReference type="Pfam" id="PF00072">
    <property type="entry name" value="Response_reg"/>
    <property type="match status" value="1"/>
</dbReference>
<evidence type="ECO:0000256" key="7">
    <source>
        <dbReference type="PROSITE-ProRule" id="PRU01091"/>
    </source>
</evidence>
<sequence>MSYSIYLVEDEQNLNEILSYYMKKEEWNVKSFYNGIEAQKMIDTAPHLWVLDIMLPDIDGIQLLKEIKEKTPNVPVIFTSARNTDMDRIIGLELGSDDYLSKPFLPRELIIRIKKILQRVYKNEIQSNDQNEIENIDTYKVDKNRRIVKKDEDNIDLTSKEFDLLILFINAKGQALSREQILEKIWGNDYFYSDRVVDNLIKRLRKKMPDLKIETIYGYGYRRL</sequence>
<keyword evidence="2" id="KW-0805">Transcription regulation</keyword>
<name>A0ABY8EDX5_9FIRM</name>
<dbReference type="SMART" id="SM00862">
    <property type="entry name" value="Trans_reg_C"/>
    <property type="match status" value="1"/>
</dbReference>
<dbReference type="Proteomes" id="UP001222800">
    <property type="component" value="Chromosome"/>
</dbReference>
<proteinExistence type="predicted"/>
<keyword evidence="3 7" id="KW-0238">DNA-binding</keyword>
<evidence type="ECO:0000259" key="9">
    <source>
        <dbReference type="PROSITE" id="PS51755"/>
    </source>
</evidence>
<gene>
    <name evidence="10" type="ORF">P4S50_03310</name>
</gene>
<dbReference type="PROSITE" id="PS50110">
    <property type="entry name" value="RESPONSE_REGULATORY"/>
    <property type="match status" value="1"/>
</dbReference>
<dbReference type="Pfam" id="PF00486">
    <property type="entry name" value="Trans_reg_C"/>
    <property type="match status" value="1"/>
</dbReference>
<evidence type="ECO:0000256" key="1">
    <source>
        <dbReference type="ARBA" id="ARBA00018672"/>
    </source>
</evidence>
<keyword evidence="6" id="KW-0597">Phosphoprotein</keyword>
<keyword evidence="4" id="KW-0804">Transcription</keyword>
<accession>A0ABY8EDX5</accession>
<comment type="function">
    <text evidence="5">May play the central regulatory role in sporulation. It may be an element of the effector pathway responsible for the activation of sporulation genes in response to nutritional stress. Spo0A may act in concert with spo0H (a sigma factor) to control the expression of some genes that are critical to the sporulation process.</text>
</comment>
<dbReference type="InterPro" id="IPR001789">
    <property type="entry name" value="Sig_transdc_resp-reg_receiver"/>
</dbReference>
<dbReference type="InterPro" id="IPR001867">
    <property type="entry name" value="OmpR/PhoB-type_DNA-bd"/>
</dbReference>